<feature type="transmembrane region" description="Helical" evidence="3">
    <location>
        <begin position="812"/>
        <end position="829"/>
    </location>
</feature>
<feature type="transmembrane region" description="Helical" evidence="3">
    <location>
        <begin position="12"/>
        <end position="31"/>
    </location>
</feature>
<evidence type="ECO:0000259" key="4">
    <source>
        <dbReference type="Pfam" id="PF01578"/>
    </source>
</evidence>
<feature type="transmembrane region" description="Helical" evidence="3">
    <location>
        <begin position="233"/>
        <end position="254"/>
    </location>
</feature>
<evidence type="ECO:0000313" key="7">
    <source>
        <dbReference type="Proteomes" id="UP000659388"/>
    </source>
</evidence>
<dbReference type="GO" id="GO:0017004">
    <property type="term" value="P:cytochrome complex assembly"/>
    <property type="evidence" value="ECO:0007669"/>
    <property type="project" value="UniProtKB-KW"/>
</dbReference>
<keyword evidence="2" id="KW-0201">Cytochrome c-type biogenesis</keyword>
<dbReference type="PRINTS" id="PR01410">
    <property type="entry name" value="CCBIOGENESIS"/>
</dbReference>
<evidence type="ECO:0000256" key="1">
    <source>
        <dbReference type="ARBA" id="ARBA00009186"/>
    </source>
</evidence>
<comment type="similarity">
    <text evidence="1">Belongs to the CcmF/CycK/Ccl1/NrfE/CcsA family.</text>
</comment>
<keyword evidence="7" id="KW-1185">Reference proteome</keyword>
<evidence type="ECO:0000256" key="2">
    <source>
        <dbReference type="ARBA" id="ARBA00022748"/>
    </source>
</evidence>
<feature type="transmembrane region" description="Helical" evidence="3">
    <location>
        <begin position="427"/>
        <end position="447"/>
    </location>
</feature>
<dbReference type="GO" id="GO:0020037">
    <property type="term" value="F:heme binding"/>
    <property type="evidence" value="ECO:0007669"/>
    <property type="project" value="InterPro"/>
</dbReference>
<evidence type="ECO:0000313" key="6">
    <source>
        <dbReference type="EMBL" id="MBL3654821.1"/>
    </source>
</evidence>
<feature type="transmembrane region" description="Helical" evidence="3">
    <location>
        <begin position="131"/>
        <end position="151"/>
    </location>
</feature>
<dbReference type="Pfam" id="PF16327">
    <property type="entry name" value="CcmF_C"/>
    <property type="match status" value="1"/>
</dbReference>
<dbReference type="GO" id="GO:0016020">
    <property type="term" value="C:membrane"/>
    <property type="evidence" value="ECO:0007669"/>
    <property type="project" value="InterPro"/>
</dbReference>
<feature type="transmembrane region" description="Helical" evidence="3">
    <location>
        <begin position="459"/>
        <end position="476"/>
    </location>
</feature>
<dbReference type="GO" id="GO:0015232">
    <property type="term" value="F:heme transmembrane transporter activity"/>
    <property type="evidence" value="ECO:0007669"/>
    <property type="project" value="InterPro"/>
</dbReference>
<keyword evidence="3" id="KW-0472">Membrane</keyword>
<accession>A0A937JZ55</accession>
<feature type="transmembrane region" description="Helical" evidence="3">
    <location>
        <begin position="274"/>
        <end position="290"/>
    </location>
</feature>
<dbReference type="EMBL" id="JAESIY010000001">
    <property type="protein sequence ID" value="MBL3654821.1"/>
    <property type="molecule type" value="Genomic_DNA"/>
</dbReference>
<comment type="caution">
    <text evidence="6">The sequence shown here is derived from an EMBL/GenBank/DDBJ whole genome shotgun (WGS) entry which is preliminary data.</text>
</comment>
<evidence type="ECO:0000259" key="5">
    <source>
        <dbReference type="Pfam" id="PF16327"/>
    </source>
</evidence>
<dbReference type="AlphaFoldDB" id="A0A937JZ55"/>
<feature type="transmembrane region" description="Helical" evidence="3">
    <location>
        <begin position="202"/>
        <end position="221"/>
    </location>
</feature>
<feature type="transmembrane region" description="Helical" evidence="3">
    <location>
        <begin position="103"/>
        <end position="124"/>
    </location>
</feature>
<proteinExistence type="inferred from homology"/>
<reference evidence="6" key="1">
    <citation type="submission" date="2021-01" db="EMBL/GenBank/DDBJ databases">
        <title>Fulvivirga kasyanovii gen. nov., sp nov., a novel member of the phylum Bacteroidetes isolated from seawater in a mussel farm.</title>
        <authorList>
            <person name="Zhao L.-H."/>
            <person name="Wang Z.-J."/>
        </authorList>
    </citation>
    <scope>NUCLEOTIDE SEQUENCE</scope>
    <source>
        <strain evidence="6">2943</strain>
    </source>
</reference>
<feature type="transmembrane region" description="Helical" evidence="3">
    <location>
        <begin position="297"/>
        <end position="316"/>
    </location>
</feature>
<dbReference type="PANTHER" id="PTHR43653:SF1">
    <property type="entry name" value="CYTOCHROME C-TYPE BIOGENESIS PROTEIN CCMF"/>
    <property type="match status" value="1"/>
</dbReference>
<feature type="domain" description="Cytochrome c assembly protein" evidence="4">
    <location>
        <begin position="100"/>
        <end position="320"/>
    </location>
</feature>
<dbReference type="InterPro" id="IPR002541">
    <property type="entry name" value="Cyt_c_assembly"/>
</dbReference>
<feature type="transmembrane region" description="Helical" evidence="3">
    <location>
        <begin position="336"/>
        <end position="356"/>
    </location>
</feature>
<feature type="domain" description="Cytochrome c-type biogenesis protein CcmF C-terminal" evidence="5">
    <location>
        <begin position="341"/>
        <end position="537"/>
    </location>
</feature>
<sequence length="844" mass="94751">MIHSFIGDLGHLFVIITLVTAIFAAFCYFIASKKDGLQSNPWKANGRFFFSLHAISVIGIVFCLFYIIYNHYFEYHYAWSHSSRQLPTHYMISCFWEGQEGSFLLWIFWHALLGVIVILTNKFWESSVMTVFSLVQVFLASMILGIVIPGLNIKLGSSPFILLRDAIDAPIFSSQPNFVPEDGTGLNPLLQNYWMVIHPPTLFLGFALCTVPFAYCIGGLWKKRYRDWIRPALPWALVGGAILGLGILMGGYWAYETLNFGGYWNWDPVENAVYVPWLFLVAAIHTMITFRSSETALKASIVLVITTFILILYSTFLTRSGVLGESSVHSFTDLGLSGQLLIYLLFFTIGAIVLSVARWKELPTTEKEASTYSREFWIFIGAVVLCLMGFQVLIPTSIPVYNKILELFGVVSNMAPPADQVAFYTKFQLWFSVIIALLSGTGQFFWWKKMDKATLKNSLTIPVVITLILTMVIILIKDVAEPSYIILLLASVYTVVANGKIFFDVIRKSPGLSGGAITHIGVGLMLIGIMFSSGYSKVVSLNTTGMLISKESSNEFNSENLLLFVNEPKEMAGYQLKYKGERVESSNPSIFINKNDIEKTATSYLVTAKRNIEDEGEVIFSKGDTIKISAENTFYEIEYTDQNGNSFDLYPRAQVNESMGGLLASPDIKRGISKDLYTHVSSIRSPNEKVEWSDLEEFKVSPGKNFFVNDYVSHIENVERMDQIEGIDLAGDDVAVKVSIIVEGEEKEYLAQPIFLIKDGMVGRISDEISDLGIKFTALNIHPDENAFSIGANTRQKDWVVLKAMEKPLINVLWGGTLLLIIGFGVAINRRYKEFKKMREKGME</sequence>
<evidence type="ECO:0000256" key="3">
    <source>
        <dbReference type="SAM" id="Phobius"/>
    </source>
</evidence>
<protein>
    <submittedName>
        <fullName evidence="6">Cytochrome c biogenesis protein CcsA</fullName>
    </submittedName>
</protein>
<dbReference type="InterPro" id="IPR032523">
    <property type="entry name" value="CcmF_C"/>
</dbReference>
<dbReference type="Pfam" id="PF01578">
    <property type="entry name" value="Cytochrom_C_asm"/>
    <property type="match status" value="1"/>
</dbReference>
<dbReference type="InterPro" id="IPR003567">
    <property type="entry name" value="Cyt_c_biogenesis"/>
</dbReference>
<dbReference type="PANTHER" id="PTHR43653">
    <property type="entry name" value="CYTOCHROME C ASSEMBLY PROTEIN-RELATED"/>
    <property type="match status" value="1"/>
</dbReference>
<feature type="transmembrane region" description="Helical" evidence="3">
    <location>
        <begin position="482"/>
        <end position="503"/>
    </location>
</feature>
<keyword evidence="3" id="KW-0812">Transmembrane</keyword>
<name>A0A937JZ55_9BACT</name>
<feature type="transmembrane region" description="Helical" evidence="3">
    <location>
        <begin position="52"/>
        <end position="69"/>
    </location>
</feature>
<organism evidence="6 7">
    <name type="scientific">Fulvivirga sediminis</name>
    <dbReference type="NCBI Taxonomy" id="2803949"/>
    <lineage>
        <taxon>Bacteria</taxon>
        <taxon>Pseudomonadati</taxon>
        <taxon>Bacteroidota</taxon>
        <taxon>Cytophagia</taxon>
        <taxon>Cytophagales</taxon>
        <taxon>Fulvivirgaceae</taxon>
        <taxon>Fulvivirga</taxon>
    </lineage>
</organism>
<dbReference type="Proteomes" id="UP000659388">
    <property type="component" value="Unassembled WGS sequence"/>
</dbReference>
<dbReference type="RefSeq" id="WP_202241942.1">
    <property type="nucleotide sequence ID" value="NZ_JAESIY010000001.1"/>
</dbReference>
<keyword evidence="3" id="KW-1133">Transmembrane helix</keyword>
<gene>
    <name evidence="6" type="primary">ccsA</name>
    <name evidence="6" type="ORF">JL102_01665</name>
</gene>
<feature type="transmembrane region" description="Helical" evidence="3">
    <location>
        <begin position="376"/>
        <end position="394"/>
    </location>
</feature>
<feature type="transmembrane region" description="Helical" evidence="3">
    <location>
        <begin position="515"/>
        <end position="535"/>
    </location>
</feature>